<proteinExistence type="predicted"/>
<dbReference type="AlphaFoldDB" id="A0A419X6N6"/>
<gene>
    <name evidence="3" type="ORF">BXY64_0252</name>
</gene>
<dbReference type="Pfam" id="PF13801">
    <property type="entry name" value="Metal_resist"/>
    <property type="match status" value="2"/>
</dbReference>
<feature type="compositionally biased region" description="Basic residues" evidence="1">
    <location>
        <begin position="135"/>
        <end position="146"/>
    </location>
</feature>
<name>A0A419X6N6_9BACT</name>
<dbReference type="InterPro" id="IPR025961">
    <property type="entry name" value="Metal_resist"/>
</dbReference>
<dbReference type="OrthoDB" id="1116055at2"/>
<feature type="compositionally biased region" description="Low complexity" evidence="1">
    <location>
        <begin position="169"/>
        <end position="178"/>
    </location>
</feature>
<feature type="chain" id="PRO_5019434536" evidence="2">
    <location>
        <begin position="24"/>
        <end position="286"/>
    </location>
</feature>
<sequence>MKRSVIVGMICMFVVAGMSNLYAQQNRGERGQRNVQCQKGERCNLSDAQKEQMKEARTKYAKQTLDIKNELNELQAKQQTLVSAEKPNQSQVYANIDKMTALKKELHLQKLDMRMEMRSFLTEEQLLRADARPNHRKGMKQGRGGKKGMAQGRMHGKRGHGQMQGKRGMGAQKGMQAGKGKRNMLDLSDDQQAKMKELRLAQMKDTKSLRDEAEELRLKQRNLMTDENPDKKVLVANVNRLADIQNTLAKKKFDHKMEVRQILDEDQLVIFMSRAGKGFHRGHGRW</sequence>
<evidence type="ECO:0000313" key="4">
    <source>
        <dbReference type="Proteomes" id="UP000284531"/>
    </source>
</evidence>
<evidence type="ECO:0000256" key="1">
    <source>
        <dbReference type="SAM" id="MobiDB-lite"/>
    </source>
</evidence>
<dbReference type="EMBL" id="RAPQ01000008">
    <property type="protein sequence ID" value="RKE03259.1"/>
    <property type="molecule type" value="Genomic_DNA"/>
</dbReference>
<protein>
    <submittedName>
        <fullName evidence="3">Heavy-metal resistance protein</fullName>
    </submittedName>
</protein>
<reference evidence="3 4" key="1">
    <citation type="submission" date="2018-09" db="EMBL/GenBank/DDBJ databases">
        <title>Genomic Encyclopedia of Archaeal and Bacterial Type Strains, Phase II (KMG-II): from individual species to whole genera.</title>
        <authorList>
            <person name="Goeker M."/>
        </authorList>
    </citation>
    <scope>NUCLEOTIDE SEQUENCE [LARGE SCALE GENOMIC DNA]</scope>
    <source>
        <strain evidence="3 4">DSM 21950</strain>
    </source>
</reference>
<dbReference type="RefSeq" id="WP_120238168.1">
    <property type="nucleotide sequence ID" value="NZ_RAPQ01000008.1"/>
</dbReference>
<dbReference type="Gene3D" id="1.20.120.1490">
    <property type="match status" value="2"/>
</dbReference>
<evidence type="ECO:0000256" key="2">
    <source>
        <dbReference type="SAM" id="SignalP"/>
    </source>
</evidence>
<organism evidence="3 4">
    <name type="scientific">Marinifilum flexuosum</name>
    <dbReference type="NCBI Taxonomy" id="1117708"/>
    <lineage>
        <taxon>Bacteria</taxon>
        <taxon>Pseudomonadati</taxon>
        <taxon>Bacteroidota</taxon>
        <taxon>Bacteroidia</taxon>
        <taxon>Marinilabiliales</taxon>
        <taxon>Marinifilaceae</taxon>
    </lineage>
</organism>
<keyword evidence="4" id="KW-1185">Reference proteome</keyword>
<accession>A0A419X6N6</accession>
<evidence type="ECO:0000313" key="3">
    <source>
        <dbReference type="EMBL" id="RKE03259.1"/>
    </source>
</evidence>
<comment type="caution">
    <text evidence="3">The sequence shown here is derived from an EMBL/GenBank/DDBJ whole genome shotgun (WGS) entry which is preliminary data.</text>
</comment>
<feature type="region of interest" description="Disordered" evidence="1">
    <location>
        <begin position="135"/>
        <end position="183"/>
    </location>
</feature>
<dbReference type="Proteomes" id="UP000284531">
    <property type="component" value="Unassembled WGS sequence"/>
</dbReference>
<keyword evidence="2" id="KW-0732">Signal</keyword>
<feature type="signal peptide" evidence="2">
    <location>
        <begin position="1"/>
        <end position="23"/>
    </location>
</feature>